<dbReference type="Gene3D" id="3.40.50.300">
    <property type="entry name" value="P-loop containing nucleotide triphosphate hydrolases"/>
    <property type="match status" value="1"/>
</dbReference>
<dbReference type="FunFam" id="3.40.50.300:FF:000006">
    <property type="entry name" value="DNA-binding transcriptional regulator NtrC"/>
    <property type="match status" value="1"/>
</dbReference>
<dbReference type="PANTHER" id="PTHR32071:SF57">
    <property type="entry name" value="C4-DICARBOXYLATE TRANSPORT TRANSCRIPTIONAL REGULATORY PROTEIN DCTD"/>
    <property type="match status" value="1"/>
</dbReference>
<evidence type="ECO:0000259" key="6">
    <source>
        <dbReference type="PROSITE" id="PS50045"/>
    </source>
</evidence>
<evidence type="ECO:0000313" key="8">
    <source>
        <dbReference type="EMBL" id="SBV95966.1"/>
    </source>
</evidence>
<dbReference type="Gene3D" id="1.10.8.60">
    <property type="match status" value="1"/>
</dbReference>
<dbReference type="InterPro" id="IPR002197">
    <property type="entry name" value="HTH_Fis"/>
</dbReference>
<evidence type="ECO:0000256" key="1">
    <source>
        <dbReference type="ARBA" id="ARBA00022741"/>
    </source>
</evidence>
<dbReference type="GO" id="GO:0043565">
    <property type="term" value="F:sequence-specific DNA binding"/>
    <property type="evidence" value="ECO:0007669"/>
    <property type="project" value="InterPro"/>
</dbReference>
<name>A0A212J962_9DELT</name>
<dbReference type="PROSITE" id="PS50045">
    <property type="entry name" value="SIGMA54_INTERACT_4"/>
    <property type="match status" value="1"/>
</dbReference>
<keyword evidence="1" id="KW-0547">Nucleotide-binding</keyword>
<dbReference type="Pfam" id="PF25601">
    <property type="entry name" value="AAA_lid_14"/>
    <property type="match status" value="1"/>
</dbReference>
<dbReference type="Pfam" id="PF00158">
    <property type="entry name" value="Sigma54_activat"/>
    <property type="match status" value="1"/>
</dbReference>
<dbReference type="PANTHER" id="PTHR32071">
    <property type="entry name" value="TRANSCRIPTIONAL REGULATORY PROTEIN"/>
    <property type="match status" value="1"/>
</dbReference>
<organism evidence="8">
    <name type="scientific">uncultured delta proteobacterium</name>
    <dbReference type="NCBI Taxonomy" id="34034"/>
    <lineage>
        <taxon>Bacteria</taxon>
        <taxon>Deltaproteobacteria</taxon>
        <taxon>environmental samples</taxon>
    </lineage>
</organism>
<dbReference type="InterPro" id="IPR035965">
    <property type="entry name" value="PAS-like_dom_sf"/>
</dbReference>
<dbReference type="SMART" id="SM00382">
    <property type="entry name" value="AAA"/>
    <property type="match status" value="1"/>
</dbReference>
<dbReference type="SUPFAM" id="SSF52540">
    <property type="entry name" value="P-loop containing nucleoside triphosphate hydrolases"/>
    <property type="match status" value="1"/>
</dbReference>
<keyword evidence="4" id="KW-0238">DNA-binding</keyword>
<feature type="domain" description="PAS" evidence="7">
    <location>
        <begin position="217"/>
        <end position="271"/>
    </location>
</feature>
<dbReference type="GO" id="GO:0006355">
    <property type="term" value="P:regulation of DNA-templated transcription"/>
    <property type="evidence" value="ECO:0007669"/>
    <property type="project" value="InterPro"/>
</dbReference>
<dbReference type="PROSITE" id="PS00676">
    <property type="entry name" value="SIGMA54_INTERACT_2"/>
    <property type="match status" value="1"/>
</dbReference>
<gene>
    <name evidence="8" type="ORF">KL86DPRO_10963</name>
</gene>
<dbReference type="Pfam" id="PF01590">
    <property type="entry name" value="GAF"/>
    <property type="match status" value="1"/>
</dbReference>
<dbReference type="InterPro" id="IPR003018">
    <property type="entry name" value="GAF"/>
</dbReference>
<dbReference type="InterPro" id="IPR003593">
    <property type="entry name" value="AAA+_ATPase"/>
</dbReference>
<dbReference type="InterPro" id="IPR002078">
    <property type="entry name" value="Sigma_54_int"/>
</dbReference>
<protein>
    <submittedName>
        <fullName evidence="8">Uncharacterized protein</fullName>
    </submittedName>
</protein>
<dbReference type="Pfam" id="PF02954">
    <property type="entry name" value="HTH_8"/>
    <property type="match status" value="1"/>
</dbReference>
<dbReference type="Gene3D" id="3.30.450.20">
    <property type="entry name" value="PAS domain"/>
    <property type="match status" value="1"/>
</dbReference>
<accession>A0A212J962</accession>
<evidence type="ECO:0000256" key="2">
    <source>
        <dbReference type="ARBA" id="ARBA00022840"/>
    </source>
</evidence>
<dbReference type="SMART" id="SM00091">
    <property type="entry name" value="PAS"/>
    <property type="match status" value="1"/>
</dbReference>
<dbReference type="AlphaFoldDB" id="A0A212J962"/>
<dbReference type="InterPro" id="IPR025662">
    <property type="entry name" value="Sigma_54_int_dom_ATP-bd_1"/>
</dbReference>
<dbReference type="SUPFAM" id="SSF46689">
    <property type="entry name" value="Homeodomain-like"/>
    <property type="match status" value="1"/>
</dbReference>
<dbReference type="SUPFAM" id="SSF55785">
    <property type="entry name" value="PYP-like sensor domain (PAS domain)"/>
    <property type="match status" value="1"/>
</dbReference>
<dbReference type="CDD" id="cd00009">
    <property type="entry name" value="AAA"/>
    <property type="match status" value="1"/>
</dbReference>
<dbReference type="InterPro" id="IPR058031">
    <property type="entry name" value="AAA_lid_NorR"/>
</dbReference>
<dbReference type="InterPro" id="IPR009057">
    <property type="entry name" value="Homeodomain-like_sf"/>
</dbReference>
<reference evidence="8" key="1">
    <citation type="submission" date="2016-04" db="EMBL/GenBank/DDBJ databases">
        <authorList>
            <person name="Evans L.H."/>
            <person name="Alamgir A."/>
            <person name="Owens N."/>
            <person name="Weber N.D."/>
            <person name="Virtaneva K."/>
            <person name="Barbian K."/>
            <person name="Babar A."/>
            <person name="Rosenke K."/>
        </authorList>
    </citation>
    <scope>NUCLEOTIDE SEQUENCE</scope>
    <source>
        <strain evidence="8">86</strain>
    </source>
</reference>
<dbReference type="GO" id="GO:0005524">
    <property type="term" value="F:ATP binding"/>
    <property type="evidence" value="ECO:0007669"/>
    <property type="project" value="UniProtKB-KW"/>
</dbReference>
<dbReference type="SUPFAM" id="SSF55781">
    <property type="entry name" value="GAF domain-like"/>
    <property type="match status" value="1"/>
</dbReference>
<dbReference type="InterPro" id="IPR025943">
    <property type="entry name" value="Sigma_54_int_dom_ATP-bd_2"/>
</dbReference>
<proteinExistence type="predicted"/>
<dbReference type="EMBL" id="FLUQ01000001">
    <property type="protein sequence ID" value="SBV95966.1"/>
    <property type="molecule type" value="Genomic_DNA"/>
</dbReference>
<dbReference type="Gene3D" id="1.10.10.60">
    <property type="entry name" value="Homeodomain-like"/>
    <property type="match status" value="1"/>
</dbReference>
<dbReference type="InterPro" id="IPR029016">
    <property type="entry name" value="GAF-like_dom_sf"/>
</dbReference>
<evidence type="ECO:0000259" key="7">
    <source>
        <dbReference type="PROSITE" id="PS50112"/>
    </source>
</evidence>
<keyword evidence="3" id="KW-0805">Transcription regulation</keyword>
<sequence length="673" mass="75116">MIYQDMRAKIQLARQQFQRGEPIAEGSIRQEILESWERSRSYGLEFDKADKRLISREALKERIRERRELYDIAVPVMEKLYDYTAGSGCYCTLSDEEGYLLKAMGDTEIIEIAQQNKFMEGCNRNERRLGTNGIGTPLVTHKPIQVFAEEHYYELHHQWVCSGAPIFDPSGRPVGVFCLTGLYDKVSYHTLGLAAAAADSITQQLAMKQAYNAIERIQQRMKIIVETVPSGILLCNQDLDVIQSNTRASALLMLPEMQIIGRKLHELLDREPFDIAKIHETLDDKAITIDRDGRNLHFVFTLNATTTNDYVITFVKTESFHKKIHRIIGSEAYFTFDDIVGQVPAMQNAVSLARIAANNNATVLLTGESGTGKELFAQSIHNGGRRKNGPFVALNCAALPKSLIESELFGYESGSFTGARREGSAGKFELANGGTIFLDEIGDMPLDVQASLLRVLQNREVSRLGSSKATKIDVRIIAASNRNLPAAIEENAFRADLYYRLNVFNIHIPPLRERVADIRVLADYFLRKYADLSSRRVEGFTQAAYRALEEHPWQGNIRELENVIERAVYVTRSPRIDLESLPLQRSAAPKLSEAPVTAFTPGGNGISGEIDPMLAAAFRGSGATKAVKRALAATHGNMRKAAGLLGISRRTLYRKMADMGIAPADLRRPKDTM</sequence>
<feature type="domain" description="Sigma-54 factor interaction" evidence="6">
    <location>
        <begin position="339"/>
        <end position="569"/>
    </location>
</feature>
<keyword evidence="5" id="KW-0804">Transcription</keyword>
<dbReference type="PROSITE" id="PS00675">
    <property type="entry name" value="SIGMA54_INTERACT_1"/>
    <property type="match status" value="1"/>
</dbReference>
<evidence type="ECO:0000256" key="5">
    <source>
        <dbReference type="ARBA" id="ARBA00023163"/>
    </source>
</evidence>
<dbReference type="InterPro" id="IPR027417">
    <property type="entry name" value="P-loop_NTPase"/>
</dbReference>
<evidence type="ECO:0000256" key="4">
    <source>
        <dbReference type="ARBA" id="ARBA00023125"/>
    </source>
</evidence>
<dbReference type="Gene3D" id="3.30.450.40">
    <property type="match status" value="1"/>
</dbReference>
<dbReference type="InterPro" id="IPR000014">
    <property type="entry name" value="PAS"/>
</dbReference>
<dbReference type="PROSITE" id="PS50112">
    <property type="entry name" value="PAS"/>
    <property type="match status" value="1"/>
</dbReference>
<keyword evidence="2" id="KW-0067">ATP-binding</keyword>
<evidence type="ECO:0000256" key="3">
    <source>
        <dbReference type="ARBA" id="ARBA00023015"/>
    </source>
</evidence>
<dbReference type="PRINTS" id="PR01590">
    <property type="entry name" value="HTHFIS"/>
</dbReference>